<feature type="compositionally biased region" description="Polar residues" evidence="1">
    <location>
        <begin position="23"/>
        <end position="36"/>
    </location>
</feature>
<keyword evidence="3" id="KW-1185">Reference proteome</keyword>
<dbReference type="AlphaFoldDB" id="A0A4V1J1Y0"/>
<dbReference type="Gene3D" id="2.170.130.20">
    <property type="entry name" value="LCCL-like domain"/>
    <property type="match status" value="1"/>
</dbReference>
<dbReference type="OrthoDB" id="3596986at2759"/>
<dbReference type="EMBL" id="KZ989373">
    <property type="protein sequence ID" value="RKP26629.1"/>
    <property type="molecule type" value="Genomic_DNA"/>
</dbReference>
<dbReference type="Pfam" id="PF08642">
    <property type="entry name" value="Rxt3"/>
    <property type="match status" value="1"/>
</dbReference>
<feature type="region of interest" description="Disordered" evidence="1">
    <location>
        <begin position="1"/>
        <end position="36"/>
    </location>
</feature>
<dbReference type="InterPro" id="IPR013951">
    <property type="entry name" value="Rxt3"/>
</dbReference>
<evidence type="ECO:0000313" key="2">
    <source>
        <dbReference type="EMBL" id="RKP26629.1"/>
    </source>
</evidence>
<evidence type="ECO:0000256" key="1">
    <source>
        <dbReference type="SAM" id="MobiDB-lite"/>
    </source>
</evidence>
<gene>
    <name evidence="2" type="ORF">SYNPS1DRAFT_27694</name>
</gene>
<organism evidence="2 3">
    <name type="scientific">Syncephalis pseudoplumigaleata</name>
    <dbReference type="NCBI Taxonomy" id="1712513"/>
    <lineage>
        <taxon>Eukaryota</taxon>
        <taxon>Fungi</taxon>
        <taxon>Fungi incertae sedis</taxon>
        <taxon>Zoopagomycota</taxon>
        <taxon>Zoopagomycotina</taxon>
        <taxon>Zoopagomycetes</taxon>
        <taxon>Zoopagales</taxon>
        <taxon>Piptocephalidaceae</taxon>
        <taxon>Syncephalis</taxon>
    </lineage>
</organism>
<evidence type="ECO:0000313" key="3">
    <source>
        <dbReference type="Proteomes" id="UP000278143"/>
    </source>
</evidence>
<dbReference type="InterPro" id="IPR036609">
    <property type="entry name" value="LCCL_sf"/>
</dbReference>
<sequence>METIAVPATTTRAQPADDATAHSEANNSPSTDAPSTADTFVVVRNAAALGLNEPPDTAVHLGFFQYEPDRLLPPLAGRENGVLVVRIPSAWLTFTNPAVKQRRIWGTDIYTDDSDVVAALIHTGKYTPLSPHPLLQQQQQEEEETAREHRRRGIEDKAPCYDLKVTLRVVSRLQRYTGTVRHCIRSRDWTEHDGGSYMIYKVEQLPLGTAYGRGAGSQRSKRIRAFCQARKRVMQA</sequence>
<name>A0A4V1J1Y0_9FUNG</name>
<protein>
    <submittedName>
        <fullName evidence="2">Histone deacetylation protein Rxt3-domain-containing protein</fullName>
    </submittedName>
</protein>
<proteinExistence type="predicted"/>
<dbReference type="Proteomes" id="UP000278143">
    <property type="component" value="Unassembled WGS sequence"/>
</dbReference>
<reference evidence="3" key="1">
    <citation type="journal article" date="2018" name="Nat. Microbiol.">
        <title>Leveraging single-cell genomics to expand the fungal tree of life.</title>
        <authorList>
            <person name="Ahrendt S.R."/>
            <person name="Quandt C.A."/>
            <person name="Ciobanu D."/>
            <person name="Clum A."/>
            <person name="Salamov A."/>
            <person name="Andreopoulos B."/>
            <person name="Cheng J.F."/>
            <person name="Woyke T."/>
            <person name="Pelin A."/>
            <person name="Henrissat B."/>
            <person name="Reynolds N.K."/>
            <person name="Benny G.L."/>
            <person name="Smith M.E."/>
            <person name="James T.Y."/>
            <person name="Grigoriev I.V."/>
        </authorList>
    </citation>
    <scope>NUCLEOTIDE SEQUENCE [LARGE SCALE GENOMIC DNA]</scope>
    <source>
        <strain evidence="3">Benny S71-1</strain>
    </source>
</reference>
<accession>A0A4V1J1Y0</accession>